<dbReference type="SUPFAM" id="SSF55166">
    <property type="entry name" value="Hedgehog/DD-peptidase"/>
    <property type="match status" value="1"/>
</dbReference>
<comment type="caution">
    <text evidence="2">The sequence shown here is derived from an EMBL/GenBank/DDBJ whole genome shotgun (WGS) entry which is preliminary data.</text>
</comment>
<organism evidence="2 3">
    <name type="scientific">Candidatus Thiodubiliella endoseptemdiera</name>
    <dbReference type="NCBI Taxonomy" id="2738886"/>
    <lineage>
        <taxon>Bacteria</taxon>
        <taxon>Pseudomonadati</taxon>
        <taxon>Pseudomonadota</taxon>
        <taxon>Gammaproteobacteria</taxon>
        <taxon>Candidatus Pseudothioglobaceae</taxon>
        <taxon>Candidatus Thiodubiliella</taxon>
    </lineage>
</organism>
<dbReference type="Proteomes" id="UP000568751">
    <property type="component" value="Unassembled WGS sequence"/>
</dbReference>
<dbReference type="AlphaFoldDB" id="A0A853F1D5"/>
<proteinExistence type="predicted"/>
<dbReference type="InterPro" id="IPR009045">
    <property type="entry name" value="Zn_M74/Hedgehog-like"/>
</dbReference>
<evidence type="ECO:0000313" key="3">
    <source>
        <dbReference type="Proteomes" id="UP000568751"/>
    </source>
</evidence>
<feature type="domain" description="Peptidase M15C" evidence="1">
    <location>
        <begin position="9"/>
        <end position="88"/>
    </location>
</feature>
<evidence type="ECO:0000259" key="1">
    <source>
        <dbReference type="Pfam" id="PF13539"/>
    </source>
</evidence>
<dbReference type="Pfam" id="PF13539">
    <property type="entry name" value="Peptidase_M15_4"/>
    <property type="match status" value="1"/>
</dbReference>
<dbReference type="InterPro" id="IPR039561">
    <property type="entry name" value="Peptidase_M15C"/>
</dbReference>
<reference evidence="2 3" key="1">
    <citation type="submission" date="2020-05" db="EMBL/GenBank/DDBJ databases">
        <title>Horizontal transmission and recombination maintain forever young bacterial symbiont genomes.</title>
        <authorList>
            <person name="Russell S.L."/>
            <person name="Pepper-Tunick E."/>
            <person name="Svedberg J."/>
            <person name="Byrne A."/>
            <person name="Ruelas Castillo J."/>
            <person name="Vollmers C."/>
            <person name="Beinart R.A."/>
            <person name="Corbett-Detig R."/>
        </authorList>
    </citation>
    <scope>NUCLEOTIDE SEQUENCE [LARGE SCALE GENOMIC DNA]</scope>
    <source>
        <strain evidence="2">455</strain>
    </source>
</reference>
<name>A0A853F1D5_9GAMM</name>
<sequence>MFNCRKITGESGFSLHSYGTALDLSYYRNPYIGIYKLDKNNDGIAATGVIVIPDSQLIFLARNQHTDGFNEAHVDYLRSQGLSEWGGHC</sequence>
<gene>
    <name evidence="2" type="ORF">H0A76_07220</name>
</gene>
<evidence type="ECO:0000313" key="2">
    <source>
        <dbReference type="EMBL" id="NYT27694.1"/>
    </source>
</evidence>
<dbReference type="GO" id="GO:0008233">
    <property type="term" value="F:peptidase activity"/>
    <property type="evidence" value="ECO:0007669"/>
    <property type="project" value="InterPro"/>
</dbReference>
<accession>A0A853F1D5</accession>
<protein>
    <submittedName>
        <fullName evidence="2">M15 family metallopeptidase</fullName>
    </submittedName>
</protein>
<dbReference type="EMBL" id="JACCHT010000001">
    <property type="protein sequence ID" value="NYT27694.1"/>
    <property type="molecule type" value="Genomic_DNA"/>
</dbReference>